<dbReference type="Proteomes" id="UP000292003">
    <property type="component" value="Unassembled WGS sequence"/>
</dbReference>
<gene>
    <name evidence="2" type="ORF">EWH70_16780</name>
</gene>
<accession>A0A4Q7J4X2</accession>
<organism evidence="2 3">
    <name type="scientific">Amycolatopsis suaedae</name>
    <dbReference type="NCBI Taxonomy" id="2510978"/>
    <lineage>
        <taxon>Bacteria</taxon>
        <taxon>Bacillati</taxon>
        <taxon>Actinomycetota</taxon>
        <taxon>Actinomycetes</taxon>
        <taxon>Pseudonocardiales</taxon>
        <taxon>Pseudonocardiaceae</taxon>
        <taxon>Amycolatopsis</taxon>
    </lineage>
</organism>
<dbReference type="EMBL" id="SFCC01000008">
    <property type="protein sequence ID" value="RZQ62620.1"/>
    <property type="molecule type" value="Genomic_DNA"/>
</dbReference>
<dbReference type="CDD" id="cd06578">
    <property type="entry name" value="HemD"/>
    <property type="match status" value="1"/>
</dbReference>
<feature type="domain" description="Tetrapyrrole biosynthesis uroporphyrinogen III synthase" evidence="1">
    <location>
        <begin position="19"/>
        <end position="260"/>
    </location>
</feature>
<dbReference type="GO" id="GO:0004852">
    <property type="term" value="F:uroporphyrinogen-III synthase activity"/>
    <property type="evidence" value="ECO:0007669"/>
    <property type="project" value="UniProtKB-EC"/>
</dbReference>
<proteinExistence type="predicted"/>
<evidence type="ECO:0000259" key="1">
    <source>
        <dbReference type="Pfam" id="PF02602"/>
    </source>
</evidence>
<protein>
    <submittedName>
        <fullName evidence="2">Uroporphyrinogen-III synthase</fullName>
        <ecNumber evidence="2">4.2.1.75</ecNumber>
    </submittedName>
</protein>
<dbReference type="SUPFAM" id="SSF69618">
    <property type="entry name" value="HemD-like"/>
    <property type="match status" value="1"/>
</dbReference>
<keyword evidence="3" id="KW-1185">Reference proteome</keyword>
<dbReference type="RefSeq" id="WP_130476358.1">
    <property type="nucleotide sequence ID" value="NZ_SFCC01000008.1"/>
</dbReference>
<dbReference type="GO" id="GO:0006780">
    <property type="term" value="P:uroporphyrinogen III biosynthetic process"/>
    <property type="evidence" value="ECO:0007669"/>
    <property type="project" value="InterPro"/>
</dbReference>
<dbReference type="NCBIfam" id="NF005568">
    <property type="entry name" value="PRK07239.1"/>
    <property type="match status" value="1"/>
</dbReference>
<dbReference type="Pfam" id="PF02602">
    <property type="entry name" value="HEM4"/>
    <property type="match status" value="1"/>
</dbReference>
<dbReference type="InterPro" id="IPR036108">
    <property type="entry name" value="4pyrrol_syn_uPrphyn_synt_sf"/>
</dbReference>
<evidence type="ECO:0000313" key="3">
    <source>
        <dbReference type="Proteomes" id="UP000292003"/>
    </source>
</evidence>
<reference evidence="2 3" key="1">
    <citation type="submission" date="2019-02" db="EMBL/GenBank/DDBJ databases">
        <title>Draft genome sequence of Amycolatopsis sp. 8-3EHSu isolated from roots of Suaeda maritima.</title>
        <authorList>
            <person name="Duangmal K."/>
            <person name="Chantavorakit T."/>
        </authorList>
    </citation>
    <scope>NUCLEOTIDE SEQUENCE [LARGE SCALE GENOMIC DNA]</scope>
    <source>
        <strain evidence="2 3">8-3EHSu</strain>
    </source>
</reference>
<sequence length="271" mass="28998">MSEMPDTVVGVTAERRAEEFIAALERNGLTVWHAPTIRIVPLAGDELLRQATERLVERPPGLLAVTTGAGFRGWVEAAGEWGLADKLLAGFGQARVLVRGPKARGAVRGLGLRDDWSAPDETNAELFGTLASMLTGDERVAVQLHGVPLPEHTDPLVAAGADVVEVQPYRWQWPDDLEPAHRLLDGVLDGRVRVLAFTSAPAAANLLTLAERRGLLDELLTALRGDGVLCACVGSVTAAPLTERGVPTVQPERSRLGALVKLIAAELERRS</sequence>
<dbReference type="InterPro" id="IPR003754">
    <property type="entry name" value="4pyrrol_synth_uPrphyn_synth"/>
</dbReference>
<dbReference type="AlphaFoldDB" id="A0A4Q7J4X2"/>
<dbReference type="InterPro" id="IPR039793">
    <property type="entry name" value="UROS/Hem4"/>
</dbReference>
<keyword evidence="2" id="KW-0456">Lyase</keyword>
<dbReference type="OrthoDB" id="213853at2"/>
<dbReference type="EC" id="4.2.1.75" evidence="2"/>
<name>A0A4Q7J4X2_9PSEU</name>
<comment type="caution">
    <text evidence="2">The sequence shown here is derived from an EMBL/GenBank/DDBJ whole genome shotgun (WGS) entry which is preliminary data.</text>
</comment>
<evidence type="ECO:0000313" key="2">
    <source>
        <dbReference type="EMBL" id="RZQ62620.1"/>
    </source>
</evidence>
<dbReference type="PANTHER" id="PTHR40082">
    <property type="entry name" value="BLR5956 PROTEIN"/>
    <property type="match status" value="1"/>
</dbReference>
<dbReference type="Gene3D" id="3.40.50.10090">
    <property type="match status" value="2"/>
</dbReference>
<dbReference type="PANTHER" id="PTHR40082:SF1">
    <property type="entry name" value="BLR5956 PROTEIN"/>
    <property type="match status" value="1"/>
</dbReference>